<reference evidence="2" key="1">
    <citation type="submission" date="2022-08" db="EMBL/GenBank/DDBJ databases">
        <title>The complete genome sequence of the thermophilic bacterium Laceyella sacchari FBKL4.010 reveals the basis for tetramethylpyrazine biosynthesis in Moutai-flavor Daqu.</title>
        <authorList>
            <person name="Li D."/>
            <person name="Huang W."/>
            <person name="Wang C."/>
            <person name="Qiu S."/>
        </authorList>
    </citation>
    <scope>NUCLEOTIDE SEQUENCE</scope>
    <source>
        <strain evidence="2">FBKL4.014</strain>
    </source>
</reference>
<gene>
    <name evidence="2" type="ORF">NYR52_03795</name>
</gene>
<dbReference type="EMBL" id="CP103866">
    <property type="protein sequence ID" value="UWE04290.1"/>
    <property type="molecule type" value="Genomic_DNA"/>
</dbReference>
<organism evidence="2 3">
    <name type="scientific">Laceyella sacchari</name>
    <name type="common">Thermoactinomyces thalpophilus</name>
    <dbReference type="NCBI Taxonomy" id="37482"/>
    <lineage>
        <taxon>Bacteria</taxon>
        <taxon>Bacillati</taxon>
        <taxon>Bacillota</taxon>
        <taxon>Bacilli</taxon>
        <taxon>Bacillales</taxon>
        <taxon>Thermoactinomycetaceae</taxon>
        <taxon>Laceyella</taxon>
    </lineage>
</organism>
<dbReference type="Proteomes" id="UP001058650">
    <property type="component" value="Chromosome"/>
</dbReference>
<feature type="transmembrane region" description="Helical" evidence="1">
    <location>
        <begin position="7"/>
        <end position="31"/>
    </location>
</feature>
<evidence type="ECO:0000313" key="3">
    <source>
        <dbReference type="Proteomes" id="UP001058650"/>
    </source>
</evidence>
<dbReference type="RefSeq" id="WP_132219726.1">
    <property type="nucleotide sequence ID" value="NZ_CP103866.1"/>
</dbReference>
<keyword evidence="1" id="KW-0812">Transmembrane</keyword>
<evidence type="ECO:0000313" key="2">
    <source>
        <dbReference type="EMBL" id="UWE04290.1"/>
    </source>
</evidence>
<sequence length="169" mass="18749">MNKHVRILLVIGILGLFGFGFSHVNLFSWVIGGGGSPAETKPTATEQDAIKSREVAESFVRHYVPYDADNPLAYIDKIQPFVTNDFFKRFAKTGSLTGSEITKKELKALKVFPVDGGNATEMEWNVVTVQALTLKSGTTMDDEEWFWVTVVKDSDGKWRVSELQVSSDG</sequence>
<name>A0ABY5U6U3_LACSH</name>
<evidence type="ECO:0000256" key="1">
    <source>
        <dbReference type="SAM" id="Phobius"/>
    </source>
</evidence>
<keyword evidence="1" id="KW-1133">Transmembrane helix</keyword>
<protein>
    <recommendedName>
        <fullName evidence="4">DUF4829 domain-containing protein</fullName>
    </recommendedName>
</protein>
<evidence type="ECO:0008006" key="4">
    <source>
        <dbReference type="Google" id="ProtNLM"/>
    </source>
</evidence>
<proteinExistence type="predicted"/>
<keyword evidence="1" id="KW-0472">Membrane</keyword>
<keyword evidence="3" id="KW-1185">Reference proteome</keyword>
<accession>A0ABY5U6U3</accession>